<dbReference type="RefSeq" id="WP_264845889.1">
    <property type="nucleotide sequence ID" value="NZ_BPMA01000016.1"/>
</dbReference>
<feature type="domain" description="DUF7832" evidence="1">
    <location>
        <begin position="13"/>
        <end position="60"/>
    </location>
</feature>
<name>A0AAV5APX7_9FLAO</name>
<evidence type="ECO:0000313" key="5">
    <source>
        <dbReference type="Proteomes" id="UP001208692"/>
    </source>
</evidence>
<evidence type="ECO:0000313" key="2">
    <source>
        <dbReference type="EMBL" id="GJM49302.1"/>
    </source>
</evidence>
<dbReference type="EMBL" id="BQKA01000006">
    <property type="protein sequence ID" value="GJM49302.1"/>
    <property type="molecule type" value="Genomic_DNA"/>
</dbReference>
<dbReference type="Pfam" id="PF25191">
    <property type="entry name" value="DUF7832"/>
    <property type="match status" value="1"/>
</dbReference>
<dbReference type="Proteomes" id="UP001208692">
    <property type="component" value="Unassembled WGS sequence"/>
</dbReference>
<accession>A0AAV5APX7</accession>
<dbReference type="InterPro" id="IPR057154">
    <property type="entry name" value="DUF7832"/>
</dbReference>
<dbReference type="EMBL" id="BQKB01000013">
    <property type="protein sequence ID" value="GJM52453.1"/>
    <property type="molecule type" value="Genomic_DNA"/>
</dbReference>
<organism evidence="2 4">
    <name type="scientific">Capnocytophaga catalasegens</name>
    <dbReference type="NCBI Taxonomy" id="1004260"/>
    <lineage>
        <taxon>Bacteria</taxon>
        <taxon>Pseudomonadati</taxon>
        <taxon>Bacteroidota</taxon>
        <taxon>Flavobacteriia</taxon>
        <taxon>Flavobacteriales</taxon>
        <taxon>Flavobacteriaceae</taxon>
        <taxon>Capnocytophaga</taxon>
    </lineage>
</organism>
<proteinExistence type="predicted"/>
<gene>
    <name evidence="2" type="ORF">RCZ15_02770</name>
    <name evidence="3" type="ORF">RCZ16_07700</name>
</gene>
<dbReference type="Proteomes" id="UP001207736">
    <property type="component" value="Unassembled WGS sequence"/>
</dbReference>
<comment type="caution">
    <text evidence="2">The sequence shown here is derived from an EMBL/GenBank/DDBJ whole genome shotgun (WGS) entry which is preliminary data.</text>
</comment>
<protein>
    <recommendedName>
        <fullName evidence="1">DUF7832 domain-containing protein</fullName>
    </recommendedName>
</protein>
<reference evidence="2 5" key="1">
    <citation type="submission" date="2021-11" db="EMBL/GenBank/DDBJ databases">
        <title>Draft genome sequence of Capnocytophaga sp. strain KC07075 isolated from cat oral cavity.</title>
        <authorList>
            <person name="Suzuki M."/>
            <person name="Imaoka K."/>
            <person name="Kimura M."/>
            <person name="Morikawa S."/>
            <person name="Maeda K."/>
        </authorList>
    </citation>
    <scope>NUCLEOTIDE SEQUENCE</scope>
    <source>
        <strain evidence="2">KC07075</strain>
        <strain evidence="3 5">KC07079</strain>
    </source>
</reference>
<dbReference type="AlphaFoldDB" id="A0AAV5APX7"/>
<sequence length="65" mass="7388">MSVVYSQMALGAENAPTDIPQENGATHIAFFLRWIIEKGLYSKEFLEDFPEEIKSIEKNDKQVGL</sequence>
<evidence type="ECO:0000313" key="4">
    <source>
        <dbReference type="Proteomes" id="UP001207736"/>
    </source>
</evidence>
<evidence type="ECO:0000259" key="1">
    <source>
        <dbReference type="Pfam" id="PF25191"/>
    </source>
</evidence>
<evidence type="ECO:0000313" key="3">
    <source>
        <dbReference type="EMBL" id="GJM52453.1"/>
    </source>
</evidence>
<keyword evidence="5" id="KW-1185">Reference proteome</keyword>